<dbReference type="OrthoDB" id="3414915at2"/>
<organism evidence="1 2">
    <name type="scientific">Nocardiopsis flavescens</name>
    <dbReference type="NCBI Taxonomy" id="758803"/>
    <lineage>
        <taxon>Bacteria</taxon>
        <taxon>Bacillati</taxon>
        <taxon>Actinomycetota</taxon>
        <taxon>Actinomycetes</taxon>
        <taxon>Streptosporangiales</taxon>
        <taxon>Nocardiopsidaceae</taxon>
        <taxon>Nocardiopsis</taxon>
    </lineage>
</organism>
<dbReference type="InterPro" id="IPR036188">
    <property type="entry name" value="FAD/NAD-bd_sf"/>
</dbReference>
<reference evidence="1 2" key="1">
    <citation type="submission" date="2016-11" db="EMBL/GenBank/DDBJ databases">
        <authorList>
            <person name="Jaros S."/>
            <person name="Januszkiewicz K."/>
            <person name="Wedrychowicz H."/>
        </authorList>
    </citation>
    <scope>NUCLEOTIDE SEQUENCE [LARGE SCALE GENOMIC DNA]</scope>
    <source>
        <strain evidence="1 2">CGMCC 4.5723</strain>
    </source>
</reference>
<evidence type="ECO:0000313" key="1">
    <source>
        <dbReference type="EMBL" id="SHI60092.1"/>
    </source>
</evidence>
<protein>
    <recommendedName>
        <fullName evidence="3">2-polyprenyl-6-methoxyphenol hydroxylase</fullName>
    </recommendedName>
</protein>
<dbReference type="AlphaFoldDB" id="A0A1M6CGE9"/>
<sequence length="440" mass="47458">MRNNDRDDALIVGSGHSGLALAMGLATDGWRVELTTRHTLGEILGGAARTTRPFLPFARSEERTLGLDVWGDNAPQMDLIEMILASPEGERTTIRTRLPGLATAVDRRLATALWLQALENQGVVPLVQNTTPTVVEYLLRARPYDLAVIAAGSQSDLATVFEVDHSRTVGASERTIVQAHVETTDWGGDEPRLIMVSTPDAEILVSPVLAYERISQDQVRALSVVDQGEAARNLKIDPFWAVCVQIIARPGGAFAPEPVPAGQRISPAERFRSAWAKAMDALERVAPELAARYRDLPRVEGSELIQGVTPQVRRPVTVLSGIPVLGIGGITMTVDPASGQGAAVSALVATTIRDQVRSRRAQTAEPPDARFLTGAWDAFDESHGRHANGFGGFVNAYWDPRHPLHPSVRQMVAALELMPEQAAAWGQGIDQPALMAALLS</sequence>
<gene>
    <name evidence="1" type="ORF">SAMN05421803_101698</name>
</gene>
<name>A0A1M6CGE9_9ACTN</name>
<dbReference type="SUPFAM" id="SSF51905">
    <property type="entry name" value="FAD/NAD(P)-binding domain"/>
    <property type="match status" value="1"/>
</dbReference>
<proteinExistence type="predicted"/>
<dbReference type="RefSeq" id="WP_073374743.1">
    <property type="nucleotide sequence ID" value="NZ_FQZK01000001.1"/>
</dbReference>
<keyword evidence="2" id="KW-1185">Reference proteome</keyword>
<accession>A0A1M6CGE9</accession>
<evidence type="ECO:0000313" key="2">
    <source>
        <dbReference type="Proteomes" id="UP000184452"/>
    </source>
</evidence>
<dbReference type="STRING" id="758803.SAMN05421803_101698"/>
<dbReference type="EMBL" id="FQZK01000001">
    <property type="protein sequence ID" value="SHI60092.1"/>
    <property type="molecule type" value="Genomic_DNA"/>
</dbReference>
<dbReference type="Proteomes" id="UP000184452">
    <property type="component" value="Unassembled WGS sequence"/>
</dbReference>
<evidence type="ECO:0008006" key="3">
    <source>
        <dbReference type="Google" id="ProtNLM"/>
    </source>
</evidence>
<dbReference type="Gene3D" id="3.50.50.60">
    <property type="entry name" value="FAD/NAD(P)-binding domain"/>
    <property type="match status" value="3"/>
</dbReference>